<dbReference type="EC" id="2.7.13.3" evidence="2"/>
<dbReference type="PROSITE" id="PS50109">
    <property type="entry name" value="HIS_KIN"/>
    <property type="match status" value="1"/>
</dbReference>
<dbReference type="InterPro" id="IPR005467">
    <property type="entry name" value="His_kinase_dom"/>
</dbReference>
<dbReference type="InterPro" id="IPR003018">
    <property type="entry name" value="GAF"/>
</dbReference>
<evidence type="ECO:0000256" key="1">
    <source>
        <dbReference type="ARBA" id="ARBA00000085"/>
    </source>
</evidence>
<comment type="catalytic activity">
    <reaction evidence="1">
        <text>ATP + protein L-histidine = ADP + protein N-phospho-L-histidine.</text>
        <dbReference type="EC" id="2.7.13.3"/>
    </reaction>
</comment>
<evidence type="ECO:0000256" key="5">
    <source>
        <dbReference type="PROSITE-ProRule" id="PRU00169"/>
    </source>
</evidence>
<dbReference type="SMART" id="SM00448">
    <property type="entry name" value="REC"/>
    <property type="match status" value="1"/>
</dbReference>
<dbReference type="Gene3D" id="3.30.450.40">
    <property type="match status" value="3"/>
</dbReference>
<feature type="modified residue" description="4-aspartylphosphate" evidence="5">
    <location>
        <position position="824"/>
    </location>
</feature>
<dbReference type="SUPFAM" id="SSF55781">
    <property type="entry name" value="GAF domain-like"/>
    <property type="match status" value="3"/>
</dbReference>
<dbReference type="SUPFAM" id="SSF55874">
    <property type="entry name" value="ATPase domain of HSP90 chaperone/DNA topoisomerase II/histidine kinase"/>
    <property type="match status" value="1"/>
</dbReference>
<dbReference type="InterPro" id="IPR004358">
    <property type="entry name" value="Sig_transdc_His_kin-like_C"/>
</dbReference>
<evidence type="ECO:0000313" key="9">
    <source>
        <dbReference type="Proteomes" id="UP000189670"/>
    </source>
</evidence>
<dbReference type="PROSITE" id="PS50110">
    <property type="entry name" value="RESPONSE_REGULATORY"/>
    <property type="match status" value="1"/>
</dbReference>
<proteinExistence type="predicted"/>
<protein>
    <recommendedName>
        <fullName evidence="2">histidine kinase</fullName>
        <ecNumber evidence="2">2.7.13.3</ecNumber>
    </recommendedName>
</protein>
<dbReference type="InterPro" id="IPR001789">
    <property type="entry name" value="Sig_transdc_resp-reg_receiver"/>
</dbReference>
<reference evidence="9" key="1">
    <citation type="submission" date="2012-11" db="EMBL/GenBank/DDBJ databases">
        <authorList>
            <person name="Lucero-Rivera Y.E."/>
            <person name="Tovar-Ramirez D."/>
        </authorList>
    </citation>
    <scope>NUCLEOTIDE SEQUENCE [LARGE SCALE GENOMIC DNA]</scope>
    <source>
        <strain evidence="9">Araruama</strain>
    </source>
</reference>
<dbReference type="PRINTS" id="PR00344">
    <property type="entry name" value="BCTRLSENSOR"/>
</dbReference>
<evidence type="ECO:0000256" key="4">
    <source>
        <dbReference type="ARBA" id="ARBA00022777"/>
    </source>
</evidence>
<dbReference type="InterPro" id="IPR011006">
    <property type="entry name" value="CheY-like_superfamily"/>
</dbReference>
<dbReference type="PANTHER" id="PTHR45569">
    <property type="entry name" value="SENSOR PROTEIN KDPD"/>
    <property type="match status" value="1"/>
</dbReference>
<dbReference type="SUPFAM" id="SSF52172">
    <property type="entry name" value="CheY-like"/>
    <property type="match status" value="1"/>
</dbReference>
<dbReference type="InterPro" id="IPR036890">
    <property type="entry name" value="HATPase_C_sf"/>
</dbReference>
<dbReference type="GO" id="GO:0005886">
    <property type="term" value="C:plasma membrane"/>
    <property type="evidence" value="ECO:0007669"/>
    <property type="project" value="TreeGrafter"/>
</dbReference>
<keyword evidence="5" id="KW-0597">Phosphoprotein</keyword>
<dbReference type="InterPro" id="IPR052023">
    <property type="entry name" value="Histidine_kinase_KdpD"/>
</dbReference>
<dbReference type="EMBL" id="ATBP01000650">
    <property type="protein sequence ID" value="ETR69414.1"/>
    <property type="molecule type" value="Genomic_DNA"/>
</dbReference>
<sequence length="895" mass="102727">MKHKIRYKKSRNTLKSIYDDIKKLFDIDRFYAVLFDNRTDELHFPYVVVGNEELDWKTRKHNLELLPDLVISKKEPLLIEDNFHNELKKLGVQYWPDNSSPFSWMGIPMIIPESQTIGVLIFENMHSTKAFGKDAIIKISKISKQVTTVIVHTEILERKIRLMESVNKFGSELTSKIQSNESDILELIYNRATEIMDTNNMYIALYHPQPSMPDDFKNNIINGKITFEIMYVEESGKSIKKDMEPRNVTKGKYGRTEEIIISQKPILIKSKEDSDIWYKMEGHEDFLGETFSSWIGVPIISNQNVLGVIAAYHKQKEYLYDEDDLTALEMMANYSAVAIDNVRLYNKIDNELAEKLEQLTALNNIGVQITSERNLKHIVTSIVIEANKLLGADFSELYIYDPDEKRFGMNIRFDQHTGMISNAEIDSFTIDIATQQHPLFIEKMNNENSLYDKLSQKSITSRAGIPLRCKKRTVGVVNIYYFNSHKFTENEKELAIALTSQAAVAIDNARLLKQTEDIQAEKYASRFMNSIQIVSGEFAHKLTNFVGTSPTWIRHIEDTIRNSSIEKEVSTHLNKINKSIDNLCNFADKYQDVIKTIETRNEKEWIHLKTVIDDIVNRILEDVDNKQIDYNLKIENKEIEIYSYKDHLIHTLMDITKNAVDAIQNKGNIEIKCTLASSQDKNMVFIEITDSGSGIPKDGVARIFEAFYSTKVDKGGIGLGLYLSKMRLDFMGGTMKVQSEENKGTTFIIQLPCESGFLRAKKSIKRGIKMNKLSVLVVDDQEQWLDMAIDLLQGYFNVDTASNYDEAIKKIEIKKPPYNVLISDIRLNEGDPKNTQGIAIAEYLNDQGLGSLTKLIFWTAYESYETAIKATKLNAIQYFPKSIKGNDEKKFILMT</sequence>
<dbReference type="Pfam" id="PF00072">
    <property type="entry name" value="Response_reg"/>
    <property type="match status" value="1"/>
</dbReference>
<keyword evidence="3" id="KW-0808">Transferase</keyword>
<dbReference type="CDD" id="cd00156">
    <property type="entry name" value="REC"/>
    <property type="match status" value="1"/>
</dbReference>
<dbReference type="Gene3D" id="3.40.50.2300">
    <property type="match status" value="1"/>
</dbReference>
<name>A0A1V1P3P6_9BACT</name>
<dbReference type="InterPro" id="IPR029016">
    <property type="entry name" value="GAF-like_dom_sf"/>
</dbReference>
<dbReference type="Pfam" id="PF02518">
    <property type="entry name" value="HATPase_c"/>
    <property type="match status" value="1"/>
</dbReference>
<feature type="domain" description="Histidine kinase" evidence="6">
    <location>
        <begin position="537"/>
        <end position="755"/>
    </location>
</feature>
<evidence type="ECO:0000259" key="6">
    <source>
        <dbReference type="PROSITE" id="PS50109"/>
    </source>
</evidence>
<dbReference type="Pfam" id="PF13185">
    <property type="entry name" value="GAF_2"/>
    <property type="match status" value="2"/>
</dbReference>
<gene>
    <name evidence="8" type="ORF">OMM_03946</name>
</gene>
<dbReference type="Proteomes" id="UP000189670">
    <property type="component" value="Unassembled WGS sequence"/>
</dbReference>
<comment type="caution">
    <text evidence="8">The sequence shown here is derived from an EMBL/GenBank/DDBJ whole genome shotgun (WGS) entry which is preliminary data.</text>
</comment>
<dbReference type="SMART" id="SM00387">
    <property type="entry name" value="HATPase_c"/>
    <property type="match status" value="1"/>
</dbReference>
<dbReference type="InterPro" id="IPR003594">
    <property type="entry name" value="HATPase_dom"/>
</dbReference>
<evidence type="ECO:0000256" key="2">
    <source>
        <dbReference type="ARBA" id="ARBA00012438"/>
    </source>
</evidence>
<keyword evidence="4" id="KW-0418">Kinase</keyword>
<dbReference type="CDD" id="cd00075">
    <property type="entry name" value="HATPase"/>
    <property type="match status" value="1"/>
</dbReference>
<dbReference type="GO" id="GO:0000155">
    <property type="term" value="F:phosphorelay sensor kinase activity"/>
    <property type="evidence" value="ECO:0007669"/>
    <property type="project" value="TreeGrafter"/>
</dbReference>
<dbReference type="Gene3D" id="3.30.565.10">
    <property type="entry name" value="Histidine kinase-like ATPase, C-terminal domain"/>
    <property type="match status" value="1"/>
</dbReference>
<accession>A0A1V1P3P6</accession>
<evidence type="ECO:0000256" key="3">
    <source>
        <dbReference type="ARBA" id="ARBA00022679"/>
    </source>
</evidence>
<dbReference type="PANTHER" id="PTHR45569:SF1">
    <property type="entry name" value="SENSOR PROTEIN KDPD"/>
    <property type="match status" value="1"/>
</dbReference>
<evidence type="ECO:0000313" key="8">
    <source>
        <dbReference type="EMBL" id="ETR69414.1"/>
    </source>
</evidence>
<dbReference type="SMART" id="SM00065">
    <property type="entry name" value="GAF"/>
    <property type="match status" value="3"/>
</dbReference>
<organism evidence="8 9">
    <name type="scientific">Candidatus Magnetoglobus multicellularis str. Araruama</name>
    <dbReference type="NCBI Taxonomy" id="890399"/>
    <lineage>
        <taxon>Bacteria</taxon>
        <taxon>Pseudomonadati</taxon>
        <taxon>Thermodesulfobacteriota</taxon>
        <taxon>Desulfobacteria</taxon>
        <taxon>Desulfobacterales</taxon>
        <taxon>Desulfobacteraceae</taxon>
        <taxon>Candidatus Magnetoglobus</taxon>
    </lineage>
</organism>
<evidence type="ECO:0000259" key="7">
    <source>
        <dbReference type="PROSITE" id="PS50110"/>
    </source>
</evidence>
<dbReference type="AlphaFoldDB" id="A0A1V1P3P6"/>
<feature type="domain" description="Response regulatory" evidence="7">
    <location>
        <begin position="774"/>
        <end position="895"/>
    </location>
</feature>